<accession>A0A852TZC9</accession>
<comment type="caution">
    <text evidence="3">The sequence shown here is derived from an EMBL/GenBank/DDBJ whole genome shotgun (WGS) entry which is preliminary data.</text>
</comment>
<dbReference type="AlphaFoldDB" id="A0A852TZC9"/>
<dbReference type="PANTHER" id="PTHR35342">
    <property type="entry name" value="TRICARBOXYLIC TRANSPORT PROTEIN"/>
    <property type="match status" value="1"/>
</dbReference>
<keyword evidence="1" id="KW-0812">Transmembrane</keyword>
<feature type="transmembrane region" description="Helical" evidence="1">
    <location>
        <begin position="386"/>
        <end position="403"/>
    </location>
</feature>
<feature type="transmembrane region" description="Helical" evidence="1">
    <location>
        <begin position="20"/>
        <end position="46"/>
    </location>
</feature>
<feature type="transmembrane region" description="Helical" evidence="1">
    <location>
        <begin position="58"/>
        <end position="79"/>
    </location>
</feature>
<feature type="transmembrane region" description="Helical" evidence="1">
    <location>
        <begin position="106"/>
        <end position="129"/>
    </location>
</feature>
<name>A0A852TZC9_9ACTN</name>
<dbReference type="Proteomes" id="UP000589036">
    <property type="component" value="Unassembled WGS sequence"/>
</dbReference>
<evidence type="ECO:0000313" key="3">
    <source>
        <dbReference type="EMBL" id="NYE48392.1"/>
    </source>
</evidence>
<dbReference type="InterPro" id="IPR002823">
    <property type="entry name" value="DUF112_TM"/>
</dbReference>
<organism evidence="3 4">
    <name type="scientific">Spinactinospora alkalitolerans</name>
    <dbReference type="NCBI Taxonomy" id="687207"/>
    <lineage>
        <taxon>Bacteria</taxon>
        <taxon>Bacillati</taxon>
        <taxon>Actinomycetota</taxon>
        <taxon>Actinomycetes</taxon>
        <taxon>Streptosporangiales</taxon>
        <taxon>Nocardiopsidaceae</taxon>
        <taxon>Spinactinospora</taxon>
    </lineage>
</organism>
<feature type="domain" description="DUF112" evidence="2">
    <location>
        <begin position="17"/>
        <end position="435"/>
    </location>
</feature>
<keyword evidence="4" id="KW-1185">Reference proteome</keyword>
<proteinExistence type="predicted"/>
<feature type="transmembrane region" description="Helical" evidence="1">
    <location>
        <begin position="460"/>
        <end position="479"/>
    </location>
</feature>
<evidence type="ECO:0000313" key="4">
    <source>
        <dbReference type="Proteomes" id="UP000589036"/>
    </source>
</evidence>
<feature type="transmembrane region" description="Helical" evidence="1">
    <location>
        <begin position="410"/>
        <end position="440"/>
    </location>
</feature>
<keyword evidence="1" id="KW-1133">Transmembrane helix</keyword>
<dbReference type="EMBL" id="JACCCC010000001">
    <property type="protein sequence ID" value="NYE48392.1"/>
    <property type="molecule type" value="Genomic_DNA"/>
</dbReference>
<evidence type="ECO:0000256" key="1">
    <source>
        <dbReference type="SAM" id="Phobius"/>
    </source>
</evidence>
<feature type="transmembrane region" description="Helical" evidence="1">
    <location>
        <begin position="135"/>
        <end position="155"/>
    </location>
</feature>
<gene>
    <name evidence="3" type="ORF">HDA32_003512</name>
</gene>
<feature type="transmembrane region" description="Helical" evidence="1">
    <location>
        <begin position="196"/>
        <end position="218"/>
    </location>
</feature>
<dbReference type="Pfam" id="PF01970">
    <property type="entry name" value="TctA"/>
    <property type="match status" value="1"/>
</dbReference>
<sequence>MSDWLTGLDAVMTLQSMLMILCGVMVGLVVGALPGLSATMAVALLLPLTFTMDPLPGLMLLLGIYGAALYSGSIPAILLNAPGTPSAAATVLDGYPLTRQGRGGQALTISLVTSVVGGLVGTVLLATLAPQLAEVALAFGPAEMFMVAVLALSLIASLSQGAVSKGLISGALGVAIGLVGLDPIQGVPRFTMEVTALASGIPFIAVLIGLFGIAEALIQIAGNRDRISGDTPAIGRFTLGQRWLRRLGPAVSGSSLGGFFIGLLPGTGGDIASYVAYNETKRWSRSTGFGKGNPAGVAAAESANNASTAGAMAPTMVLGVPGDSVTAILIGALTVHGLRPGPELFQSAPDLVYGAFIGLILVNLALLPIGLVAIRLWSRLASVPTALLWPLVILLSMAGAFALRTNIVDVGIALGAGALGFVLMRGGYPLAPLVIGLILGPMAESNLRLTMVLSEGSLTWLAQPLPITFAALIVAAIVLTRVTAKRGKATTVDFRSHA</sequence>
<feature type="transmembrane region" description="Helical" evidence="1">
    <location>
        <begin position="351"/>
        <end position="374"/>
    </location>
</feature>
<protein>
    <submittedName>
        <fullName evidence="3">Putative tricarboxylic transport membrane protein</fullName>
    </submittedName>
</protein>
<evidence type="ECO:0000259" key="2">
    <source>
        <dbReference type="Pfam" id="PF01970"/>
    </source>
</evidence>
<reference evidence="3 4" key="1">
    <citation type="submission" date="2020-07" db="EMBL/GenBank/DDBJ databases">
        <title>Sequencing the genomes of 1000 actinobacteria strains.</title>
        <authorList>
            <person name="Klenk H.-P."/>
        </authorList>
    </citation>
    <scope>NUCLEOTIDE SEQUENCE [LARGE SCALE GENOMIC DNA]</scope>
    <source>
        <strain evidence="3 4">CXB654</strain>
    </source>
</reference>
<dbReference type="PANTHER" id="PTHR35342:SF5">
    <property type="entry name" value="TRICARBOXYLIC TRANSPORT PROTEIN"/>
    <property type="match status" value="1"/>
</dbReference>
<feature type="transmembrane region" description="Helical" evidence="1">
    <location>
        <begin position="167"/>
        <end position="184"/>
    </location>
</feature>
<dbReference type="RefSeq" id="WP_179644181.1">
    <property type="nucleotide sequence ID" value="NZ_BAAAYY010000004.1"/>
</dbReference>
<keyword evidence="1" id="KW-0472">Membrane</keyword>